<evidence type="ECO:0000313" key="2">
    <source>
        <dbReference type="Proteomes" id="UP000446658"/>
    </source>
</evidence>
<proteinExistence type="predicted"/>
<dbReference type="EMBL" id="WLYX01000001">
    <property type="protein sequence ID" value="MTD33959.1"/>
    <property type="molecule type" value="Genomic_DNA"/>
</dbReference>
<organism evidence="1 2">
    <name type="scientific">Paludibacterium denitrificans</name>
    <dbReference type="NCBI Taxonomy" id="2675226"/>
    <lineage>
        <taxon>Bacteria</taxon>
        <taxon>Pseudomonadati</taxon>
        <taxon>Pseudomonadota</taxon>
        <taxon>Betaproteobacteria</taxon>
        <taxon>Neisseriales</taxon>
        <taxon>Chromobacteriaceae</taxon>
        <taxon>Paludibacterium</taxon>
    </lineage>
</organism>
<comment type="caution">
    <text evidence="1">The sequence shown here is derived from an EMBL/GenBank/DDBJ whole genome shotgun (WGS) entry which is preliminary data.</text>
</comment>
<protein>
    <submittedName>
        <fullName evidence="1">DUF935 family protein</fullName>
    </submittedName>
</protein>
<dbReference type="Proteomes" id="UP000446658">
    <property type="component" value="Unassembled WGS sequence"/>
</dbReference>
<keyword evidence="2" id="KW-1185">Reference proteome</keyword>
<name>A0A844GE81_9NEIS</name>
<sequence length="92" mass="10191">MNHYRATNALQPGPADPMAPLIEQLTNETTDPMEAILQVIRQALADAPDLASFRAWLINGFGNLPTTELQRVMNTAFSLAELAGRYEVRHGR</sequence>
<evidence type="ECO:0000313" key="1">
    <source>
        <dbReference type="EMBL" id="MTD33959.1"/>
    </source>
</evidence>
<accession>A0A844GE81</accession>
<gene>
    <name evidence="1" type="ORF">GKE73_16055</name>
</gene>
<dbReference type="AlphaFoldDB" id="A0A844GE81"/>
<reference evidence="1 2" key="1">
    <citation type="submission" date="2019-11" db="EMBL/GenBank/DDBJ databases">
        <title>Draft genome sequence of Paludibacterium sp. dN18-1.</title>
        <authorList>
            <person name="Im W.-T."/>
        </authorList>
    </citation>
    <scope>NUCLEOTIDE SEQUENCE [LARGE SCALE GENOMIC DNA]</scope>
    <source>
        <strain evidence="2">dN 18-1</strain>
    </source>
</reference>